<dbReference type="Pfam" id="PF09179">
    <property type="entry name" value="TilS"/>
    <property type="match status" value="1"/>
</dbReference>
<comment type="caution">
    <text evidence="11">The sequence shown here is derived from an EMBL/GenBank/DDBJ whole genome shotgun (WGS) entry which is preliminary data.</text>
</comment>
<comment type="function">
    <text evidence="7">Ligates lysine onto the cytidine present at position 34 of the AUA codon-specific tRNA(Ile) that contains the anticodon CAU, in an ATP-dependent manner. Cytidine is converted to lysidine, thus changing the amino acid specificity of the tRNA from methionine to isoleucine.</text>
</comment>
<keyword evidence="5 7" id="KW-0067">ATP-binding</keyword>
<name>A0ABS4T4Z5_9MICC</name>
<gene>
    <name evidence="7" type="primary">tilS</name>
    <name evidence="11" type="ORF">JOF45_002239</name>
</gene>
<dbReference type="SUPFAM" id="SSF82829">
    <property type="entry name" value="MesJ substrate recognition domain-like"/>
    <property type="match status" value="1"/>
</dbReference>
<dbReference type="InterPro" id="IPR015262">
    <property type="entry name" value="tRNA_Ile_lys_synt_subst-bd"/>
</dbReference>
<proteinExistence type="inferred from homology"/>
<evidence type="ECO:0000256" key="7">
    <source>
        <dbReference type="HAMAP-Rule" id="MF_01161"/>
    </source>
</evidence>
<protein>
    <recommendedName>
        <fullName evidence="7">tRNA(Ile)-lysidine synthase</fullName>
        <ecNumber evidence="7">6.3.4.19</ecNumber>
    </recommendedName>
    <alternativeName>
        <fullName evidence="7">tRNA(Ile)-2-lysyl-cytidine synthase</fullName>
    </alternativeName>
    <alternativeName>
        <fullName evidence="7">tRNA(Ile)-lysidine synthetase</fullName>
    </alternativeName>
</protein>
<dbReference type="InterPro" id="IPR012094">
    <property type="entry name" value="tRNA_Ile_lys_synt"/>
</dbReference>
<feature type="domain" description="tRNA(Ile)-lysidine synthase substrate-binding" evidence="10">
    <location>
        <begin position="295"/>
        <end position="355"/>
    </location>
</feature>
<evidence type="ECO:0000256" key="3">
    <source>
        <dbReference type="ARBA" id="ARBA00022694"/>
    </source>
</evidence>
<comment type="catalytic activity">
    <reaction evidence="6 7">
        <text>cytidine(34) in tRNA(Ile2) + L-lysine + ATP = lysidine(34) in tRNA(Ile2) + AMP + diphosphate + H(+)</text>
        <dbReference type="Rhea" id="RHEA:43744"/>
        <dbReference type="Rhea" id="RHEA-COMP:10625"/>
        <dbReference type="Rhea" id="RHEA-COMP:10670"/>
        <dbReference type="ChEBI" id="CHEBI:15378"/>
        <dbReference type="ChEBI" id="CHEBI:30616"/>
        <dbReference type="ChEBI" id="CHEBI:32551"/>
        <dbReference type="ChEBI" id="CHEBI:33019"/>
        <dbReference type="ChEBI" id="CHEBI:82748"/>
        <dbReference type="ChEBI" id="CHEBI:83665"/>
        <dbReference type="ChEBI" id="CHEBI:456215"/>
        <dbReference type="EC" id="6.3.4.19"/>
    </reaction>
</comment>
<dbReference type="EC" id="6.3.4.19" evidence="7"/>
<dbReference type="Gene3D" id="3.40.50.620">
    <property type="entry name" value="HUPs"/>
    <property type="match status" value="1"/>
</dbReference>
<comment type="domain">
    <text evidence="7">The N-terminal region contains the highly conserved SGGXDS motif, predicted to be a P-loop motif involved in ATP binding.</text>
</comment>
<evidence type="ECO:0000313" key="12">
    <source>
        <dbReference type="Proteomes" id="UP001519331"/>
    </source>
</evidence>
<dbReference type="RefSeq" id="WP_245324218.1">
    <property type="nucleotide sequence ID" value="NZ_JAGINX010000001.1"/>
</dbReference>
<dbReference type="InterPro" id="IPR011063">
    <property type="entry name" value="TilS/TtcA_N"/>
</dbReference>
<dbReference type="PANTHER" id="PTHR43033:SF1">
    <property type="entry name" value="TRNA(ILE)-LYSIDINE SYNTHASE-RELATED"/>
    <property type="match status" value="1"/>
</dbReference>
<feature type="binding site" evidence="7">
    <location>
        <begin position="69"/>
        <end position="74"/>
    </location>
    <ligand>
        <name>ATP</name>
        <dbReference type="ChEBI" id="CHEBI:30616"/>
    </ligand>
</feature>
<keyword evidence="3 7" id="KW-0819">tRNA processing</keyword>
<dbReference type="Gene3D" id="1.20.59.20">
    <property type="match status" value="1"/>
</dbReference>
<evidence type="ECO:0000256" key="6">
    <source>
        <dbReference type="ARBA" id="ARBA00048539"/>
    </source>
</evidence>
<evidence type="ECO:0000256" key="2">
    <source>
        <dbReference type="ARBA" id="ARBA00022598"/>
    </source>
</evidence>
<keyword evidence="12" id="KW-1185">Reference proteome</keyword>
<accession>A0ABS4T4Z5</accession>
<evidence type="ECO:0000256" key="8">
    <source>
        <dbReference type="SAM" id="MobiDB-lite"/>
    </source>
</evidence>
<evidence type="ECO:0000259" key="9">
    <source>
        <dbReference type="Pfam" id="PF01171"/>
    </source>
</evidence>
<reference evidence="11 12" key="1">
    <citation type="submission" date="2021-03" db="EMBL/GenBank/DDBJ databases">
        <title>Sequencing the genomes of 1000 actinobacteria strains.</title>
        <authorList>
            <person name="Klenk H.-P."/>
        </authorList>
    </citation>
    <scope>NUCLEOTIDE SEQUENCE [LARGE SCALE GENOMIC DNA]</scope>
    <source>
        <strain evidence="11 12">DSM 12544</strain>
    </source>
</reference>
<dbReference type="EMBL" id="JAGINX010000001">
    <property type="protein sequence ID" value="MBP2319220.1"/>
    <property type="molecule type" value="Genomic_DNA"/>
</dbReference>
<dbReference type="CDD" id="cd01992">
    <property type="entry name" value="TilS_N"/>
    <property type="match status" value="1"/>
</dbReference>
<comment type="similarity">
    <text evidence="7">Belongs to the tRNA(Ile)-lysidine synthase family.</text>
</comment>
<feature type="domain" description="tRNA(Ile)-lysidine/2-thiocytidine synthase N-terminal" evidence="9">
    <location>
        <begin position="65"/>
        <end position="240"/>
    </location>
</feature>
<dbReference type="InterPro" id="IPR012795">
    <property type="entry name" value="tRNA_Ile_lys_synt_N"/>
</dbReference>
<dbReference type="SUPFAM" id="SSF52402">
    <property type="entry name" value="Adenine nucleotide alpha hydrolases-like"/>
    <property type="match status" value="1"/>
</dbReference>
<dbReference type="PANTHER" id="PTHR43033">
    <property type="entry name" value="TRNA(ILE)-LYSIDINE SYNTHASE-RELATED"/>
    <property type="match status" value="1"/>
</dbReference>
<comment type="subcellular location">
    <subcellularLocation>
        <location evidence="7">Cytoplasm</location>
    </subcellularLocation>
</comment>
<dbReference type="NCBIfam" id="TIGR02432">
    <property type="entry name" value="lysidine_TilS_N"/>
    <property type="match status" value="1"/>
</dbReference>
<dbReference type="GO" id="GO:0032267">
    <property type="term" value="F:tRNA(Ile)-lysidine synthase activity"/>
    <property type="evidence" value="ECO:0007669"/>
    <property type="project" value="UniProtKB-EC"/>
</dbReference>
<feature type="region of interest" description="Disordered" evidence="8">
    <location>
        <begin position="26"/>
        <end position="55"/>
    </location>
</feature>
<feature type="compositionally biased region" description="Gly residues" evidence="8">
    <location>
        <begin position="35"/>
        <end position="53"/>
    </location>
</feature>
<dbReference type="Proteomes" id="UP001519331">
    <property type="component" value="Unassembled WGS sequence"/>
</dbReference>
<keyword evidence="4 7" id="KW-0547">Nucleotide-binding</keyword>
<keyword evidence="1 7" id="KW-0963">Cytoplasm</keyword>
<evidence type="ECO:0000313" key="11">
    <source>
        <dbReference type="EMBL" id="MBP2319220.1"/>
    </source>
</evidence>
<dbReference type="InterPro" id="IPR014729">
    <property type="entry name" value="Rossmann-like_a/b/a_fold"/>
</dbReference>
<dbReference type="HAMAP" id="MF_01161">
    <property type="entry name" value="tRNA_Ile_lys_synt"/>
    <property type="match status" value="1"/>
</dbReference>
<keyword evidence="2 7" id="KW-0436">Ligase</keyword>
<organism evidence="11 12">
    <name type="scientific">Nesterenkonia lacusekhoensis</name>
    <dbReference type="NCBI Taxonomy" id="150832"/>
    <lineage>
        <taxon>Bacteria</taxon>
        <taxon>Bacillati</taxon>
        <taxon>Actinomycetota</taxon>
        <taxon>Actinomycetes</taxon>
        <taxon>Micrococcales</taxon>
        <taxon>Micrococcaceae</taxon>
        <taxon>Nesterenkonia</taxon>
    </lineage>
</organism>
<evidence type="ECO:0000259" key="10">
    <source>
        <dbReference type="Pfam" id="PF09179"/>
    </source>
</evidence>
<evidence type="ECO:0000256" key="4">
    <source>
        <dbReference type="ARBA" id="ARBA00022741"/>
    </source>
</evidence>
<dbReference type="Pfam" id="PF01171">
    <property type="entry name" value="ATP_bind_3"/>
    <property type="match status" value="1"/>
</dbReference>
<sequence length="372" mass="38838">MPRLPEAVNRTRAAVAALLDGRGLDREGLDSSGMDSGGSHSGGSGSGGEGRSGAEGALAGDQLALVACSGGADSLALAAAAAHFVRRGQARAGGVVVDHQLHPDSAEIAATAAAQLRDLGLDPVLTLAADVDPASPDGPEAAARAARYRAFGQALAQTGAAHILLAHTRDDQAEQVLLGLARGSGTRSLAGIPARRGPFLRPLLGISREETEAVCTHEGLSWWEDPANADPKHLRSRIRTEILPTLEQRLSGSIRESLARTAQIAAEDARYLEDQAKEVFSRLLEDPDEQGNLRLDLERLAAEPPALRRRVIALAVVAVGGSNPSSERIAAVEQLLARQGSAGPVELEGHVSARRGTRDTPDYGKLVFGARR</sequence>
<evidence type="ECO:0000256" key="1">
    <source>
        <dbReference type="ARBA" id="ARBA00022490"/>
    </source>
</evidence>
<evidence type="ECO:0000256" key="5">
    <source>
        <dbReference type="ARBA" id="ARBA00022840"/>
    </source>
</evidence>